<dbReference type="InterPro" id="IPR001650">
    <property type="entry name" value="Helicase_C-like"/>
</dbReference>
<dbReference type="InterPro" id="IPR027417">
    <property type="entry name" value="P-loop_NTPase"/>
</dbReference>
<gene>
    <name evidence="7" type="ORF">J3Q64DRAFT_1481548</name>
</gene>
<dbReference type="Pfam" id="PF00271">
    <property type="entry name" value="Helicase_C"/>
    <property type="match status" value="1"/>
</dbReference>
<evidence type="ECO:0000259" key="5">
    <source>
        <dbReference type="PROSITE" id="PS51192"/>
    </source>
</evidence>
<dbReference type="Proteomes" id="UP001448207">
    <property type="component" value="Unassembled WGS sequence"/>
</dbReference>
<keyword evidence="1" id="KW-0547">Nucleotide-binding</keyword>
<comment type="caution">
    <text evidence="7">The sequence shown here is derived from an EMBL/GenBank/DDBJ whole genome shotgun (WGS) entry which is preliminary data.</text>
</comment>
<dbReference type="InterPro" id="IPR011545">
    <property type="entry name" value="DEAD/DEAH_box_helicase_dom"/>
</dbReference>
<dbReference type="Pfam" id="PF00270">
    <property type="entry name" value="DEAD"/>
    <property type="match status" value="1"/>
</dbReference>
<dbReference type="InterPro" id="IPR014001">
    <property type="entry name" value="Helicase_ATP-bd"/>
</dbReference>
<dbReference type="CDD" id="cd18787">
    <property type="entry name" value="SF2_C_DEAD"/>
    <property type="match status" value="1"/>
</dbReference>
<evidence type="ECO:0000256" key="2">
    <source>
        <dbReference type="ARBA" id="ARBA00022801"/>
    </source>
</evidence>
<dbReference type="Gene3D" id="3.40.50.300">
    <property type="entry name" value="P-loop containing nucleotide triphosphate hydrolases"/>
    <property type="match status" value="2"/>
</dbReference>
<keyword evidence="8" id="KW-1185">Reference proteome</keyword>
<dbReference type="EMBL" id="JBCLYO010000007">
    <property type="protein sequence ID" value="KAL0087468.1"/>
    <property type="molecule type" value="Genomic_DNA"/>
</dbReference>
<dbReference type="PROSITE" id="PS51194">
    <property type="entry name" value="HELICASE_CTER"/>
    <property type="match status" value="1"/>
</dbReference>
<dbReference type="PROSITE" id="PS51192">
    <property type="entry name" value="HELICASE_ATP_BIND_1"/>
    <property type="match status" value="1"/>
</dbReference>
<sequence>MIAVFLSPWRPIQARTICIQQLCQFSSTPVVATKRAQMKRPNISTLTKHLKPDGMTGKERRDMLKNNIKSHRPKSANAPYVPVKRRLETIRSNIDSKSKPKEIVKPAQKENVQELTEFLAKQTFDDLGLSPEVLSAVRLGHLKDIEDPLPTEIQALSIPKLLHSNRHVLCAAETGSGKTLAYLLPTLHMLKSDEVNKVKRRLDHPRAIVLVPTRELVSQVVKTAKSLSHHAKHRALGLTSRTPRQKLLESLADGPVDILVTIPTALNTFVKNETLSLADTRYLIIDEADSLFDSGWGEDCQSIIKQLQTINAQKKVQEKIIIVSATLPKSVHGVLDTLFPKLVKITTPSLHRALPNLKQSFVDLARFNGNRQMALLEVLKKNIKDGKTLVFCNTKKAVDILHNWLKTKNINALALYKDAEMSRDETLRLFSTPADTIPIEDVREHKNEDDGKALETTKKEDMTLNTNVLLSTDIASRGIDTTFVDHVVLYDFPTSVVDYLHRVGRTARAGKTGKATSLIGRKDRMMSDRIRRSIREGSVMT</sequence>
<dbReference type="SMART" id="SM00490">
    <property type="entry name" value="HELICc"/>
    <property type="match status" value="1"/>
</dbReference>
<dbReference type="CDD" id="cd00268">
    <property type="entry name" value="DEADc"/>
    <property type="match status" value="1"/>
</dbReference>
<keyword evidence="4" id="KW-0067">ATP-binding</keyword>
<keyword evidence="2 7" id="KW-0378">Hydrolase</keyword>
<proteinExistence type="predicted"/>
<dbReference type="SUPFAM" id="SSF52540">
    <property type="entry name" value="P-loop containing nucleoside triphosphate hydrolases"/>
    <property type="match status" value="1"/>
</dbReference>
<evidence type="ECO:0000256" key="3">
    <source>
        <dbReference type="ARBA" id="ARBA00022806"/>
    </source>
</evidence>
<organism evidence="7 8">
    <name type="scientific">Phycomyces blakesleeanus</name>
    <dbReference type="NCBI Taxonomy" id="4837"/>
    <lineage>
        <taxon>Eukaryota</taxon>
        <taxon>Fungi</taxon>
        <taxon>Fungi incertae sedis</taxon>
        <taxon>Mucoromycota</taxon>
        <taxon>Mucoromycotina</taxon>
        <taxon>Mucoromycetes</taxon>
        <taxon>Mucorales</taxon>
        <taxon>Phycomycetaceae</taxon>
        <taxon>Phycomyces</taxon>
    </lineage>
</organism>
<protein>
    <submittedName>
        <fullName evidence="7">P-loop containing nucleoside triphosphate hydrolase protein</fullName>
    </submittedName>
</protein>
<dbReference type="InterPro" id="IPR044742">
    <property type="entry name" value="DEAD/DEAH_RhlB"/>
</dbReference>
<evidence type="ECO:0000256" key="4">
    <source>
        <dbReference type="ARBA" id="ARBA00022840"/>
    </source>
</evidence>
<evidence type="ECO:0000313" key="7">
    <source>
        <dbReference type="EMBL" id="KAL0087468.1"/>
    </source>
</evidence>
<dbReference type="GO" id="GO:0016787">
    <property type="term" value="F:hydrolase activity"/>
    <property type="evidence" value="ECO:0007669"/>
    <property type="project" value="UniProtKB-KW"/>
</dbReference>
<dbReference type="SMART" id="SM00487">
    <property type="entry name" value="DEXDc"/>
    <property type="match status" value="1"/>
</dbReference>
<evidence type="ECO:0000256" key="1">
    <source>
        <dbReference type="ARBA" id="ARBA00022741"/>
    </source>
</evidence>
<evidence type="ECO:0000313" key="8">
    <source>
        <dbReference type="Proteomes" id="UP001448207"/>
    </source>
</evidence>
<reference evidence="7 8" key="1">
    <citation type="submission" date="2024-04" db="EMBL/GenBank/DDBJ databases">
        <title>Symmetric and asymmetric DNA N6-adenine methylation regulates different biological responses in Mucorales.</title>
        <authorList>
            <consortium name="Lawrence Berkeley National Laboratory"/>
            <person name="Lax C."/>
            <person name="Mondo S.J."/>
            <person name="Osorio-Concepcion M."/>
            <person name="Muszewska A."/>
            <person name="Corrochano-Luque M."/>
            <person name="Gutierrez G."/>
            <person name="Riley R."/>
            <person name="Lipzen A."/>
            <person name="Guo J."/>
            <person name="Hundley H."/>
            <person name="Amirebrahimi M."/>
            <person name="Ng V."/>
            <person name="Lorenzo-Gutierrez D."/>
            <person name="Binder U."/>
            <person name="Yang J."/>
            <person name="Song Y."/>
            <person name="Canovas D."/>
            <person name="Navarro E."/>
            <person name="Freitag M."/>
            <person name="Gabaldon T."/>
            <person name="Grigoriev I.V."/>
            <person name="Corrochano L.M."/>
            <person name="Nicolas F.E."/>
            <person name="Garre V."/>
        </authorList>
    </citation>
    <scope>NUCLEOTIDE SEQUENCE [LARGE SCALE GENOMIC DNA]</scope>
    <source>
        <strain evidence="7 8">L51</strain>
    </source>
</reference>
<name>A0ABR3B129_PHYBL</name>
<dbReference type="PANTHER" id="PTHR47960">
    <property type="entry name" value="DEAD-BOX ATP-DEPENDENT RNA HELICASE 50"/>
    <property type="match status" value="1"/>
</dbReference>
<accession>A0ABR3B129</accession>
<feature type="domain" description="Helicase ATP-binding" evidence="5">
    <location>
        <begin position="159"/>
        <end position="345"/>
    </location>
</feature>
<evidence type="ECO:0000259" key="6">
    <source>
        <dbReference type="PROSITE" id="PS51194"/>
    </source>
</evidence>
<feature type="domain" description="Helicase C-terminal" evidence="6">
    <location>
        <begin position="375"/>
        <end position="541"/>
    </location>
</feature>
<keyword evidence="3" id="KW-0347">Helicase</keyword>